<evidence type="ECO:0000313" key="12">
    <source>
        <dbReference type="Proteomes" id="UP000261739"/>
    </source>
</evidence>
<dbReference type="RefSeq" id="WP_010118728.1">
    <property type="nucleotide sequence ID" value="NZ_DAITTW010000136.1"/>
</dbReference>
<comment type="subcellular location">
    <subcellularLocation>
        <location evidence="1">Cell membrane</location>
        <topology evidence="1">Single-pass membrane protein</topology>
    </subcellularLocation>
</comment>
<gene>
    <name evidence="11" type="primary">yajC</name>
    <name evidence="11" type="ORF">DIW82_03360</name>
</gene>
<evidence type="ECO:0000256" key="5">
    <source>
        <dbReference type="ARBA" id="ARBA00022692"/>
    </source>
</evidence>
<dbReference type="Pfam" id="PF02699">
    <property type="entry name" value="YajC"/>
    <property type="match status" value="1"/>
</dbReference>
<evidence type="ECO:0000256" key="3">
    <source>
        <dbReference type="ARBA" id="ARBA00022448"/>
    </source>
</evidence>
<feature type="compositionally biased region" description="Basic and acidic residues" evidence="10">
    <location>
        <begin position="152"/>
        <end position="181"/>
    </location>
</feature>
<evidence type="ECO:0000256" key="9">
    <source>
        <dbReference type="ARBA" id="ARBA00023136"/>
    </source>
</evidence>
<evidence type="ECO:0000256" key="1">
    <source>
        <dbReference type="ARBA" id="ARBA00004162"/>
    </source>
</evidence>
<dbReference type="STRING" id="863239.GCA_000213935_02563"/>
<dbReference type="Proteomes" id="UP000261739">
    <property type="component" value="Unassembled WGS sequence"/>
</dbReference>
<keyword evidence="4" id="KW-1003">Cell membrane</keyword>
<name>A0A3D4SX30_9CORY</name>
<feature type="region of interest" description="Disordered" evidence="10">
    <location>
        <begin position="91"/>
        <end position="187"/>
    </location>
</feature>
<comment type="caution">
    <text evidence="11">The sequence shown here is derived from an EMBL/GenBank/DDBJ whole genome shotgun (WGS) entry which is preliminary data.</text>
</comment>
<dbReference type="AlphaFoldDB" id="A0A3D4SX30"/>
<dbReference type="GO" id="GO:0005886">
    <property type="term" value="C:plasma membrane"/>
    <property type="evidence" value="ECO:0007669"/>
    <property type="project" value="UniProtKB-SubCell"/>
</dbReference>
<evidence type="ECO:0000256" key="10">
    <source>
        <dbReference type="SAM" id="MobiDB-lite"/>
    </source>
</evidence>
<dbReference type="GO" id="GO:0015031">
    <property type="term" value="P:protein transport"/>
    <property type="evidence" value="ECO:0007669"/>
    <property type="project" value="UniProtKB-KW"/>
</dbReference>
<comment type="similarity">
    <text evidence="2">Belongs to the YajC family.</text>
</comment>
<dbReference type="InterPro" id="IPR003849">
    <property type="entry name" value="Preprotein_translocase_YajC"/>
</dbReference>
<accession>A0A3D4SX30</accession>
<dbReference type="NCBIfam" id="TIGR00739">
    <property type="entry name" value="yajC"/>
    <property type="match status" value="1"/>
</dbReference>
<sequence length="187" mass="19604">MEILIFIVIVVIFLGLPVMQMRKQNKQVNEIKNFQSRLEPGMVVQMTSGIHGRITSVGPTTVDVEVATGTVTTWDRNAVLKLVTSVEPGTTEADRLTAGNAGTDDSAEGTDGADSVDDSDTPVVPDDLSSLGDFGGMDAGTAGTADDAPDDVTDRTTDAARDHDSDRSGDRNTDHGDDGDGRGTTGH</sequence>
<keyword evidence="9" id="KW-0472">Membrane</keyword>
<proteinExistence type="inferred from homology"/>
<protein>
    <submittedName>
        <fullName evidence="11">Preprotein translocase subunit YajC</fullName>
    </submittedName>
</protein>
<keyword evidence="8" id="KW-0811">Translocation</keyword>
<evidence type="ECO:0000256" key="6">
    <source>
        <dbReference type="ARBA" id="ARBA00022927"/>
    </source>
</evidence>
<dbReference type="PANTHER" id="PTHR33909:SF1">
    <property type="entry name" value="SEC TRANSLOCON ACCESSORY COMPLEX SUBUNIT YAJC"/>
    <property type="match status" value="1"/>
</dbReference>
<feature type="compositionally biased region" description="Low complexity" evidence="10">
    <location>
        <begin position="121"/>
        <end position="132"/>
    </location>
</feature>
<keyword evidence="3" id="KW-0813">Transport</keyword>
<evidence type="ECO:0000313" key="11">
    <source>
        <dbReference type="EMBL" id="HCT13844.1"/>
    </source>
</evidence>
<evidence type="ECO:0000256" key="8">
    <source>
        <dbReference type="ARBA" id="ARBA00023010"/>
    </source>
</evidence>
<evidence type="ECO:0000256" key="4">
    <source>
        <dbReference type="ARBA" id="ARBA00022475"/>
    </source>
</evidence>
<reference evidence="11 12" key="1">
    <citation type="journal article" date="2018" name="Nat. Biotechnol.">
        <title>A standardized bacterial taxonomy based on genome phylogeny substantially revises the tree of life.</title>
        <authorList>
            <person name="Parks D.H."/>
            <person name="Chuvochina M."/>
            <person name="Waite D.W."/>
            <person name="Rinke C."/>
            <person name="Skarshewski A."/>
            <person name="Chaumeil P.A."/>
            <person name="Hugenholtz P."/>
        </authorList>
    </citation>
    <scope>NUCLEOTIDE SEQUENCE [LARGE SCALE GENOMIC DNA]</scope>
    <source>
        <strain evidence="11">UBA11247</strain>
    </source>
</reference>
<evidence type="ECO:0000256" key="2">
    <source>
        <dbReference type="ARBA" id="ARBA00006742"/>
    </source>
</evidence>
<keyword evidence="7" id="KW-1133">Transmembrane helix</keyword>
<dbReference type="SMART" id="SM01323">
    <property type="entry name" value="YajC"/>
    <property type="match status" value="1"/>
</dbReference>
<organism evidence="11 12">
    <name type="scientific">Corynebacterium nuruki</name>
    <dbReference type="NCBI Taxonomy" id="1032851"/>
    <lineage>
        <taxon>Bacteria</taxon>
        <taxon>Bacillati</taxon>
        <taxon>Actinomycetota</taxon>
        <taxon>Actinomycetes</taxon>
        <taxon>Mycobacteriales</taxon>
        <taxon>Corynebacteriaceae</taxon>
        <taxon>Corynebacterium</taxon>
    </lineage>
</organism>
<dbReference type="EMBL" id="DQID01000095">
    <property type="protein sequence ID" value="HCT13844.1"/>
    <property type="molecule type" value="Genomic_DNA"/>
</dbReference>
<keyword evidence="6" id="KW-0653">Protein transport</keyword>
<keyword evidence="5" id="KW-0812">Transmembrane</keyword>
<evidence type="ECO:0000256" key="7">
    <source>
        <dbReference type="ARBA" id="ARBA00022989"/>
    </source>
</evidence>
<dbReference type="PANTHER" id="PTHR33909">
    <property type="entry name" value="SEC TRANSLOCON ACCESSORY COMPLEX SUBUNIT YAJC"/>
    <property type="match status" value="1"/>
</dbReference>